<evidence type="ECO:0000256" key="2">
    <source>
        <dbReference type="ARBA" id="ARBA00009049"/>
    </source>
</evidence>
<dbReference type="RefSeq" id="XP_028028536.1">
    <property type="nucleotide sequence ID" value="XM_028172735.1"/>
</dbReference>
<proteinExistence type="inferred from homology"/>
<dbReference type="Pfam" id="PF10165">
    <property type="entry name" value="Ric8"/>
    <property type="match status" value="1"/>
</dbReference>
<dbReference type="GeneID" id="114241774"/>
<dbReference type="InterPro" id="IPR008376">
    <property type="entry name" value="Chaperone_Ric-8_A/B"/>
</dbReference>
<dbReference type="Proteomes" id="UP000504629">
    <property type="component" value="Unplaced"/>
</dbReference>
<reference evidence="7" key="1">
    <citation type="submission" date="2025-08" db="UniProtKB">
        <authorList>
            <consortium name="RefSeq"/>
        </authorList>
    </citation>
    <scope>IDENTIFICATION</scope>
    <source>
        <tissue evidence="7">Silk gland</tissue>
    </source>
</reference>
<organism evidence="6 7">
    <name type="scientific">Bombyx mandarina</name>
    <name type="common">Wild silk moth</name>
    <name type="synonym">Wild silkworm</name>
    <dbReference type="NCBI Taxonomy" id="7092"/>
    <lineage>
        <taxon>Eukaryota</taxon>
        <taxon>Metazoa</taxon>
        <taxon>Ecdysozoa</taxon>
        <taxon>Arthropoda</taxon>
        <taxon>Hexapoda</taxon>
        <taxon>Insecta</taxon>
        <taxon>Pterygota</taxon>
        <taxon>Neoptera</taxon>
        <taxon>Endopterygota</taxon>
        <taxon>Lepidoptera</taxon>
        <taxon>Glossata</taxon>
        <taxon>Ditrysia</taxon>
        <taxon>Bombycoidea</taxon>
        <taxon>Bombycidae</taxon>
        <taxon>Bombycinae</taxon>
        <taxon>Bombyx</taxon>
    </lineage>
</organism>
<comment type="subcellular location">
    <subcellularLocation>
        <location evidence="1">Cytoplasm</location>
        <location evidence="1">Cell cortex</location>
    </subcellularLocation>
</comment>
<protein>
    <submittedName>
        <fullName evidence="7">Synembryn</fullName>
    </submittedName>
</protein>
<dbReference type="KEGG" id="bman:114241774"/>
<sequence>MDEMEIDDLRNSKSSTEITNILRKFVKDNEKTFKFPELTKRFNRVLLWTTLFQHLQNDALVSTHALCLKALRILSRDQDDIENVLCERWVITLIDKSGLLEPMESAEKDPTLLVVPCKEVAIEAMKCLCNITFNSELARNVCVNTRIAHGLITRMKICKHIPYKKELMQYDMKLIFILTALIENIRLKFRHEDGAMHMINYLTEIYSESLQSSSDEASVSANSEDAPKHYLTDEDRVIVCELSKALFNLIILPNEDAPTTEKEKQQFTKLVSVLGKILTVQTSSKSNDLDLMNNIVNLLTSIHTLFYMSLTEEIGDKQKPDHIYEGRDMTSLVILLQFLKHQLTVSDERQNLYEKLSPILTVLNKCARVRVQRKFLRKAVLPHLRDVSKPPEQGDELRNHLCRLLTTPVTSVRDLVAEFLFVLCKEKVSRMVKYTGFGNAAGHLASRGLLAGGRGALYSSSSDSETEEYRRHAHALDPVVGCTRPPPADPFRGMTDEQKEYEAMKLVNLFDKMVTAGVVKPARVGEDGQLQAVEHVLQLREDLPKRTMS</sequence>
<keyword evidence="3" id="KW-0963">Cytoplasm</keyword>
<dbReference type="OrthoDB" id="7396285at2759"/>
<dbReference type="InterPro" id="IPR016024">
    <property type="entry name" value="ARM-type_fold"/>
</dbReference>
<evidence type="ECO:0000313" key="7">
    <source>
        <dbReference type="RefSeq" id="XP_028028536.1"/>
    </source>
</evidence>
<accession>A0A6J2JG95</accession>
<dbReference type="GO" id="GO:0005085">
    <property type="term" value="F:guanyl-nucleotide exchange factor activity"/>
    <property type="evidence" value="ECO:0007669"/>
    <property type="project" value="UniProtKB-KW"/>
</dbReference>
<dbReference type="PANTHER" id="PTHR12425:SF5">
    <property type="entry name" value="SYNEMBRYN"/>
    <property type="match status" value="1"/>
</dbReference>
<evidence type="ECO:0000256" key="1">
    <source>
        <dbReference type="ARBA" id="ARBA00004544"/>
    </source>
</evidence>
<comment type="similarity">
    <text evidence="2">Belongs to the synembryn family.</text>
</comment>
<dbReference type="SUPFAM" id="SSF48371">
    <property type="entry name" value="ARM repeat"/>
    <property type="match status" value="1"/>
</dbReference>
<dbReference type="GO" id="GO:0001965">
    <property type="term" value="F:G-protein alpha-subunit binding"/>
    <property type="evidence" value="ECO:0007669"/>
    <property type="project" value="TreeGrafter"/>
</dbReference>
<evidence type="ECO:0000256" key="5">
    <source>
        <dbReference type="ARBA" id="ARBA00023186"/>
    </source>
</evidence>
<keyword evidence="4" id="KW-0344">Guanine-nucleotide releasing factor</keyword>
<evidence type="ECO:0000313" key="6">
    <source>
        <dbReference type="Proteomes" id="UP000504629"/>
    </source>
</evidence>
<dbReference type="CTD" id="60626"/>
<dbReference type="PANTHER" id="PTHR12425">
    <property type="entry name" value="SYNEMBRYN"/>
    <property type="match status" value="1"/>
</dbReference>
<dbReference type="GO" id="GO:0005938">
    <property type="term" value="C:cell cortex"/>
    <property type="evidence" value="ECO:0007669"/>
    <property type="project" value="UniProtKB-SubCell"/>
</dbReference>
<evidence type="ECO:0000256" key="4">
    <source>
        <dbReference type="ARBA" id="ARBA00022658"/>
    </source>
</evidence>
<evidence type="ECO:0000256" key="3">
    <source>
        <dbReference type="ARBA" id="ARBA00022490"/>
    </source>
</evidence>
<gene>
    <name evidence="7" type="primary">LOC114241774</name>
</gene>
<dbReference type="InterPro" id="IPR019318">
    <property type="entry name" value="Gua_nucleotide_exch_fac_Ric8"/>
</dbReference>
<keyword evidence="6" id="KW-1185">Reference proteome</keyword>
<keyword evidence="5" id="KW-0143">Chaperone</keyword>
<name>A0A6J2JG95_BOMMA</name>
<dbReference type="AlphaFoldDB" id="A0A6J2JG95"/>
<dbReference type="GO" id="GO:0007186">
    <property type="term" value="P:G protein-coupled receptor signaling pathway"/>
    <property type="evidence" value="ECO:0007669"/>
    <property type="project" value="TreeGrafter"/>
</dbReference>
<dbReference type="PRINTS" id="PR01802">
    <property type="entry name" value="SYNEMBRYN"/>
</dbReference>